<dbReference type="OrthoDB" id="525039at2"/>
<keyword evidence="3" id="KW-1185">Reference proteome</keyword>
<reference evidence="2 3" key="1">
    <citation type="submission" date="2016-10" db="EMBL/GenBank/DDBJ databases">
        <authorList>
            <person name="de Groot N.N."/>
        </authorList>
    </citation>
    <scope>NUCLEOTIDE SEQUENCE [LARGE SCALE GENOMIC DNA]</scope>
    <source>
        <strain evidence="2 3">DSM 43067</strain>
    </source>
</reference>
<organism evidence="2 3">
    <name type="scientific">Actinomadura madurae</name>
    <dbReference type="NCBI Taxonomy" id="1993"/>
    <lineage>
        <taxon>Bacteria</taxon>
        <taxon>Bacillati</taxon>
        <taxon>Actinomycetota</taxon>
        <taxon>Actinomycetes</taxon>
        <taxon>Streptosporangiales</taxon>
        <taxon>Thermomonosporaceae</taxon>
        <taxon>Actinomadura</taxon>
    </lineage>
</organism>
<dbReference type="NCBIfam" id="NF033748">
    <property type="entry name" value="class_F_sortase"/>
    <property type="match status" value="1"/>
</dbReference>
<dbReference type="Proteomes" id="UP000183413">
    <property type="component" value="Unassembled WGS sequence"/>
</dbReference>
<dbReference type="eggNOG" id="COG3764">
    <property type="taxonomic scope" value="Bacteria"/>
</dbReference>
<evidence type="ECO:0000313" key="3">
    <source>
        <dbReference type="Proteomes" id="UP000183413"/>
    </source>
</evidence>
<dbReference type="CDD" id="cd05829">
    <property type="entry name" value="Sortase_F"/>
    <property type="match status" value="1"/>
</dbReference>
<dbReference type="InterPro" id="IPR005754">
    <property type="entry name" value="Sortase"/>
</dbReference>
<dbReference type="Gene3D" id="2.40.260.10">
    <property type="entry name" value="Sortase"/>
    <property type="match status" value="1"/>
</dbReference>
<gene>
    <name evidence="2" type="ORF">SAMN04489713_10347</name>
</gene>
<evidence type="ECO:0000256" key="1">
    <source>
        <dbReference type="ARBA" id="ARBA00022801"/>
    </source>
</evidence>
<dbReference type="InParanoid" id="A0A1I5BWG1"/>
<dbReference type="InterPro" id="IPR042001">
    <property type="entry name" value="Sortase_F"/>
</dbReference>
<dbReference type="SUPFAM" id="SSF63817">
    <property type="entry name" value="Sortase"/>
    <property type="match status" value="1"/>
</dbReference>
<dbReference type="GeneID" id="99651717"/>
<accession>A0A1I5BWG1</accession>
<dbReference type="EMBL" id="FOVH01000003">
    <property type="protein sequence ID" value="SFN78932.1"/>
    <property type="molecule type" value="Genomic_DNA"/>
</dbReference>
<keyword evidence="1" id="KW-0378">Hydrolase</keyword>
<dbReference type="InterPro" id="IPR023365">
    <property type="entry name" value="Sortase_dom-sf"/>
</dbReference>
<protein>
    <submittedName>
        <fullName evidence="2">Sortase family protein</fullName>
    </submittedName>
</protein>
<name>A0A1I5BWG1_9ACTN</name>
<dbReference type="GO" id="GO:0016787">
    <property type="term" value="F:hydrolase activity"/>
    <property type="evidence" value="ECO:0007669"/>
    <property type="project" value="UniProtKB-KW"/>
</dbReference>
<proteinExistence type="predicted"/>
<evidence type="ECO:0000313" key="2">
    <source>
        <dbReference type="EMBL" id="SFN78932.1"/>
    </source>
</evidence>
<dbReference type="AlphaFoldDB" id="A0A1I5BWG1"/>
<dbReference type="RefSeq" id="WP_024936140.1">
    <property type="nucleotide sequence ID" value="NZ_CP083237.1"/>
</dbReference>
<dbReference type="Pfam" id="PF04203">
    <property type="entry name" value="Sortase"/>
    <property type="match status" value="1"/>
</dbReference>
<dbReference type="STRING" id="1993.SAMN04489713_10347"/>
<sequence>MRGKVGLRVVALVLLTGGLLVVGLGLRGPGGPPQPPAWAATPRPVDHHGPVLPRSLPVEVTVPSIGVRAPLTRLGLAPDGSVQVPSADRPDEAGWYTGGPAPGERGAAVILGHVDSKNWGAVFYDLGRVRPGHRVEVKRADGQVAVFTVESVERVAKDRFPTRRVYGPLDHAGLRLVTCGGPFDRGKGSYRDNIIVYASQTAVRRGP</sequence>